<dbReference type="InterPro" id="IPR052534">
    <property type="entry name" value="Extracell_DNA_Util/SecSys_Comp"/>
</dbReference>
<evidence type="ECO:0000313" key="4">
    <source>
        <dbReference type="Proteomes" id="UP000036277"/>
    </source>
</evidence>
<dbReference type="EMBL" id="LFCV01000020">
    <property type="protein sequence ID" value="KMJ46441.1"/>
    <property type="molecule type" value="Genomic_DNA"/>
</dbReference>
<proteinExistence type="predicted"/>
<keyword evidence="2" id="KW-1133">Transmembrane helix</keyword>
<feature type="transmembrane region" description="Helical" evidence="2">
    <location>
        <begin position="21"/>
        <end position="42"/>
    </location>
</feature>
<dbReference type="InterPro" id="IPR016778">
    <property type="entry name" value="Competence_ComB"/>
</dbReference>
<evidence type="ECO:0000256" key="1">
    <source>
        <dbReference type="SAM" id="Coils"/>
    </source>
</evidence>
<dbReference type="AlphaFoldDB" id="A0A0J5FW23"/>
<protein>
    <recommendedName>
        <fullName evidence="5">Fimbrial assembly protein</fullName>
    </recommendedName>
</protein>
<evidence type="ECO:0000313" key="3">
    <source>
        <dbReference type="EMBL" id="KMJ46441.1"/>
    </source>
</evidence>
<evidence type="ECO:0000256" key="2">
    <source>
        <dbReference type="SAM" id="Phobius"/>
    </source>
</evidence>
<dbReference type="RefSeq" id="WP_047962008.1">
    <property type="nucleotide sequence ID" value="NZ_CAWMBG010000020.1"/>
</dbReference>
<keyword evidence="2" id="KW-0472">Membrane</keyword>
<comment type="caution">
    <text evidence="3">The sequence shown here is derived from an EMBL/GenBank/DDBJ whole genome shotgun (WGS) entry which is preliminary data.</text>
</comment>
<feature type="coiled-coil region" evidence="1">
    <location>
        <begin position="48"/>
        <end position="75"/>
    </location>
</feature>
<dbReference type="PATRIC" id="fig|880157.4.peg.739"/>
<evidence type="ECO:0008006" key="5">
    <source>
        <dbReference type="Google" id="ProtNLM"/>
    </source>
</evidence>
<organism evidence="3 4">
    <name type="scientific">Xenorhabdus khoisanae</name>
    <dbReference type="NCBI Taxonomy" id="880157"/>
    <lineage>
        <taxon>Bacteria</taxon>
        <taxon>Pseudomonadati</taxon>
        <taxon>Pseudomonadota</taxon>
        <taxon>Gammaproteobacteria</taxon>
        <taxon>Enterobacterales</taxon>
        <taxon>Morganellaceae</taxon>
        <taxon>Xenorhabdus</taxon>
    </lineage>
</organism>
<dbReference type="InterPro" id="IPR007813">
    <property type="entry name" value="PilN"/>
</dbReference>
<dbReference type="OrthoDB" id="6455710at2"/>
<dbReference type="STRING" id="880157.AB204_03570"/>
<dbReference type="PANTHER" id="PTHR40278">
    <property type="entry name" value="DNA UTILIZATION PROTEIN HOFN"/>
    <property type="match status" value="1"/>
</dbReference>
<keyword evidence="2" id="KW-0812">Transmembrane</keyword>
<accession>A0A0J5FW23</accession>
<dbReference type="Pfam" id="PF05137">
    <property type="entry name" value="PilN"/>
    <property type="match status" value="1"/>
</dbReference>
<name>A0A0J5FW23_9GAMM</name>
<reference evidence="3 4" key="1">
    <citation type="submission" date="2015-06" db="EMBL/GenBank/DDBJ databases">
        <title>Draft Whole-Genome Sequence of the Entomopathogenic Bacterium Xenorhabdus khoisanae.</title>
        <authorList>
            <person name="Naidoo S."/>
            <person name="Featherston J."/>
            <person name="Gray V.M."/>
        </authorList>
    </citation>
    <scope>NUCLEOTIDE SEQUENCE [LARGE SCALE GENOMIC DNA]</scope>
    <source>
        <strain evidence="3 4">MCB</strain>
    </source>
</reference>
<dbReference type="Proteomes" id="UP000036277">
    <property type="component" value="Unassembled WGS sequence"/>
</dbReference>
<gene>
    <name evidence="3" type="ORF">AB204_03570</name>
</gene>
<dbReference type="PIRSF" id="PIRSF020785">
    <property type="entry name" value="Competence_ComB"/>
    <property type="match status" value="1"/>
</dbReference>
<dbReference type="PANTHER" id="PTHR40278:SF1">
    <property type="entry name" value="DNA UTILIZATION PROTEIN HOFN"/>
    <property type="match status" value="1"/>
</dbReference>
<sequence>MIHQINFLPWRQKRLKRKYQAWGLLLCLQLSVWATVLVFISAQKTNQLEQYRGKLTEIRHQLAQLQRIIQETDQAMLHHNQLTQQLRKKQVFMEQNQRYLQLFRQLPHVLPEKSWLTAFSDDSGQLIFTAHSQNYADISDLLDNLTDNTELINVQLKKMTTTEDYLKAFTIDADWLTGESDGK</sequence>
<keyword evidence="1" id="KW-0175">Coiled coil</keyword>
<keyword evidence="4" id="KW-1185">Reference proteome</keyword>